<dbReference type="GO" id="GO:0016740">
    <property type="term" value="F:transferase activity"/>
    <property type="evidence" value="ECO:0007669"/>
    <property type="project" value="UniProtKB-KW"/>
</dbReference>
<keyword evidence="3" id="KW-0808">Transferase</keyword>
<gene>
    <name evidence="3" type="ORF">BSYN_05620</name>
</gene>
<evidence type="ECO:0000313" key="3">
    <source>
        <dbReference type="EMBL" id="BEG98297.1"/>
    </source>
</evidence>
<dbReference type="Gene3D" id="3.90.550.10">
    <property type="entry name" value="Spore Coat Polysaccharide Biosynthesis Protein SpsA, Chain A"/>
    <property type="match status" value="1"/>
</dbReference>
<reference evidence="3 4" key="1">
    <citation type="submission" date="2023-04" db="EMBL/GenBank/DDBJ databases">
        <title>Draft genome sequence of acteroides sedimenti strain YN3PY1.</title>
        <authorList>
            <person name="Yoshida N."/>
        </authorList>
    </citation>
    <scope>NUCLEOTIDE SEQUENCE [LARGE SCALE GENOMIC DNA]</scope>
    <source>
        <strain evidence="3 4">YN3PY1</strain>
    </source>
</reference>
<proteinExistence type="predicted"/>
<dbReference type="RefSeq" id="WP_353333106.1">
    <property type="nucleotide sequence ID" value="NZ_AP028055.1"/>
</dbReference>
<evidence type="ECO:0000259" key="2">
    <source>
        <dbReference type="Pfam" id="PF00535"/>
    </source>
</evidence>
<sequence>MDLLAFNIVEIILLATIGLLLIIQAIYYFTLYNQLHIHNKAEKEGDLIYEDKYPPVSVIICARNESENLQKFLPAVLEQDYPNFEVIVVNDGSTDESEDVLTIFEDKYSNLYHSFTPDGARYISRKKLALTVGIKASKHDWLVFTEANCRPVSRDWLKLMARNFTPSTDIVLGYSGYEQGKGWFQRKAAFTNLLMSIRYLGFALLDKPFMGIGRNMAYRKELFFKNKGFSSHLNLQRGDDDLFINEVATPFNTKVETSPGAIVRMESAISYKFWKEEKVSYLATSRYYHGMQRFLTGFETTSRLFFLTACVSTLAYSIIMQQWLILGIAILAYVLRYVMQMVIINRTASEMNEKRYYFTLPLFDVIQPIDILKFKLYRRFRGKGDFMRR</sequence>
<dbReference type="PANTHER" id="PTHR43685">
    <property type="entry name" value="GLYCOSYLTRANSFERASE"/>
    <property type="match status" value="1"/>
</dbReference>
<keyword evidence="1" id="KW-0812">Transmembrane</keyword>
<name>A0ABN6Z2D6_9BACE</name>
<organism evidence="3 4">
    <name type="scientific">Bacteroides sedimenti</name>
    <dbReference type="NCBI Taxonomy" id="2136147"/>
    <lineage>
        <taxon>Bacteria</taxon>
        <taxon>Pseudomonadati</taxon>
        <taxon>Bacteroidota</taxon>
        <taxon>Bacteroidia</taxon>
        <taxon>Bacteroidales</taxon>
        <taxon>Bacteroidaceae</taxon>
        <taxon>Bacteroides</taxon>
    </lineage>
</organism>
<dbReference type="SUPFAM" id="SSF53448">
    <property type="entry name" value="Nucleotide-diphospho-sugar transferases"/>
    <property type="match status" value="1"/>
</dbReference>
<evidence type="ECO:0000313" key="4">
    <source>
        <dbReference type="Proteomes" id="UP001496674"/>
    </source>
</evidence>
<dbReference type="PANTHER" id="PTHR43685:SF2">
    <property type="entry name" value="GLYCOSYLTRANSFERASE 2-LIKE DOMAIN-CONTAINING PROTEIN"/>
    <property type="match status" value="1"/>
</dbReference>
<keyword evidence="4" id="KW-1185">Reference proteome</keyword>
<keyword evidence="1" id="KW-0472">Membrane</keyword>
<dbReference type="InterPro" id="IPR050834">
    <property type="entry name" value="Glycosyltransf_2"/>
</dbReference>
<dbReference type="Proteomes" id="UP001496674">
    <property type="component" value="Chromosome"/>
</dbReference>
<dbReference type="InterPro" id="IPR029044">
    <property type="entry name" value="Nucleotide-diphossugar_trans"/>
</dbReference>
<feature type="transmembrane region" description="Helical" evidence="1">
    <location>
        <begin position="6"/>
        <end position="30"/>
    </location>
</feature>
<dbReference type="EMBL" id="AP028055">
    <property type="protein sequence ID" value="BEG98297.1"/>
    <property type="molecule type" value="Genomic_DNA"/>
</dbReference>
<dbReference type="InterPro" id="IPR001173">
    <property type="entry name" value="Glyco_trans_2-like"/>
</dbReference>
<protein>
    <submittedName>
        <fullName evidence="3">Glycosyl transferase family 2</fullName>
    </submittedName>
</protein>
<feature type="domain" description="Glycosyltransferase 2-like" evidence="2">
    <location>
        <begin position="57"/>
        <end position="223"/>
    </location>
</feature>
<dbReference type="Pfam" id="PF00535">
    <property type="entry name" value="Glycos_transf_2"/>
    <property type="match status" value="1"/>
</dbReference>
<keyword evidence="1" id="KW-1133">Transmembrane helix</keyword>
<accession>A0ABN6Z2D6</accession>
<evidence type="ECO:0000256" key="1">
    <source>
        <dbReference type="SAM" id="Phobius"/>
    </source>
</evidence>